<evidence type="ECO:0000259" key="3">
    <source>
        <dbReference type="Pfam" id="PF03061"/>
    </source>
</evidence>
<proteinExistence type="inferred from homology"/>
<dbReference type="RefSeq" id="XP_008717739.1">
    <property type="nucleotide sequence ID" value="XM_008719517.1"/>
</dbReference>
<evidence type="ECO:0000256" key="1">
    <source>
        <dbReference type="ARBA" id="ARBA00008324"/>
    </source>
</evidence>
<dbReference type="Pfam" id="PF03061">
    <property type="entry name" value="4HBT"/>
    <property type="match status" value="1"/>
</dbReference>
<sequence length="180" mass="20079">MGPSSRRYGPEFLEIPGIKNDFRIADPKARIAEYLKFYQRSDSASHFESALMRDIQILSATGPPNTTSVFELEMTPTYCSRMGNAHGGAVSLIFDMCTSMCIAPVARQGFWEFGGVSRTLNVTYMRPVRQGITVLIECEVLQVGKRLAMIRGLMKDKADGRVLCSCEHDKASIEFPETKL</sequence>
<dbReference type="Proteomes" id="UP000030752">
    <property type="component" value="Unassembled WGS sequence"/>
</dbReference>
<dbReference type="GeneID" id="19972515"/>
<keyword evidence="5" id="KW-1185">Reference proteome</keyword>
<dbReference type="InterPro" id="IPR039298">
    <property type="entry name" value="ACOT13"/>
</dbReference>
<gene>
    <name evidence="4" type="ORF">HMPREF1541_05176</name>
</gene>
<dbReference type="VEuPathDB" id="FungiDB:HMPREF1541_05176"/>
<dbReference type="SUPFAM" id="SSF54637">
    <property type="entry name" value="Thioesterase/thiol ester dehydrase-isomerase"/>
    <property type="match status" value="1"/>
</dbReference>
<dbReference type="InterPro" id="IPR003736">
    <property type="entry name" value="PAAI_dom"/>
</dbReference>
<dbReference type="eggNOG" id="KOG3328">
    <property type="taxonomic scope" value="Eukaryota"/>
</dbReference>
<evidence type="ECO:0000313" key="4">
    <source>
        <dbReference type="EMBL" id="ETN40896.1"/>
    </source>
</evidence>
<protein>
    <recommendedName>
        <fullName evidence="3">Thioesterase domain-containing protein</fullName>
    </recommendedName>
</protein>
<evidence type="ECO:0000256" key="2">
    <source>
        <dbReference type="ARBA" id="ARBA00022801"/>
    </source>
</evidence>
<keyword evidence="2" id="KW-0378">Hydrolase</keyword>
<dbReference type="PANTHER" id="PTHR21660:SF1">
    <property type="entry name" value="ACYL-COENZYME A THIOESTERASE 13"/>
    <property type="match status" value="1"/>
</dbReference>
<name>W2RWP8_CYPE1</name>
<dbReference type="NCBIfam" id="TIGR00369">
    <property type="entry name" value="unchar_dom_1"/>
    <property type="match status" value="1"/>
</dbReference>
<reference evidence="4 5" key="1">
    <citation type="submission" date="2013-03" db="EMBL/GenBank/DDBJ databases">
        <title>The Genome Sequence of Phialophora europaea CBS 101466.</title>
        <authorList>
            <consortium name="The Broad Institute Genomics Platform"/>
            <person name="Cuomo C."/>
            <person name="de Hoog S."/>
            <person name="Gorbushina A."/>
            <person name="Walker B."/>
            <person name="Young S.K."/>
            <person name="Zeng Q."/>
            <person name="Gargeya S."/>
            <person name="Fitzgerald M."/>
            <person name="Haas B."/>
            <person name="Abouelleil A."/>
            <person name="Allen A.W."/>
            <person name="Alvarado L."/>
            <person name="Arachchi H.M."/>
            <person name="Berlin A.M."/>
            <person name="Chapman S.B."/>
            <person name="Gainer-Dewar J."/>
            <person name="Goldberg J."/>
            <person name="Griggs A."/>
            <person name="Gujja S."/>
            <person name="Hansen M."/>
            <person name="Howarth C."/>
            <person name="Imamovic A."/>
            <person name="Ireland A."/>
            <person name="Larimer J."/>
            <person name="McCowan C."/>
            <person name="Murphy C."/>
            <person name="Pearson M."/>
            <person name="Poon T.W."/>
            <person name="Priest M."/>
            <person name="Roberts A."/>
            <person name="Saif S."/>
            <person name="Shea T."/>
            <person name="Sisk P."/>
            <person name="Sykes S."/>
            <person name="Wortman J."/>
            <person name="Nusbaum C."/>
            <person name="Birren B."/>
        </authorList>
    </citation>
    <scope>NUCLEOTIDE SEQUENCE [LARGE SCALE GENOMIC DNA]</scope>
    <source>
        <strain evidence="4 5">CBS 101466</strain>
    </source>
</reference>
<dbReference type="HOGENOM" id="CLU_089876_1_1_1"/>
<accession>W2RWP8</accession>
<comment type="similarity">
    <text evidence="1">Belongs to the thioesterase PaaI family.</text>
</comment>
<organism evidence="4 5">
    <name type="scientific">Cyphellophora europaea (strain CBS 101466)</name>
    <name type="common">Phialophora europaea</name>
    <dbReference type="NCBI Taxonomy" id="1220924"/>
    <lineage>
        <taxon>Eukaryota</taxon>
        <taxon>Fungi</taxon>
        <taxon>Dikarya</taxon>
        <taxon>Ascomycota</taxon>
        <taxon>Pezizomycotina</taxon>
        <taxon>Eurotiomycetes</taxon>
        <taxon>Chaetothyriomycetidae</taxon>
        <taxon>Chaetothyriales</taxon>
        <taxon>Cyphellophoraceae</taxon>
        <taxon>Cyphellophora</taxon>
    </lineage>
</organism>
<dbReference type="OrthoDB" id="2831072at2759"/>
<dbReference type="Gene3D" id="3.10.129.10">
    <property type="entry name" value="Hotdog Thioesterase"/>
    <property type="match status" value="1"/>
</dbReference>
<dbReference type="CDD" id="cd03443">
    <property type="entry name" value="PaaI_thioesterase"/>
    <property type="match status" value="1"/>
</dbReference>
<evidence type="ECO:0000313" key="5">
    <source>
        <dbReference type="Proteomes" id="UP000030752"/>
    </source>
</evidence>
<dbReference type="STRING" id="1220924.W2RWP8"/>
<dbReference type="InterPro" id="IPR006683">
    <property type="entry name" value="Thioestr_dom"/>
</dbReference>
<dbReference type="EMBL" id="KB822720">
    <property type="protein sequence ID" value="ETN40896.1"/>
    <property type="molecule type" value="Genomic_DNA"/>
</dbReference>
<dbReference type="PANTHER" id="PTHR21660">
    <property type="entry name" value="THIOESTERASE SUPERFAMILY MEMBER-RELATED"/>
    <property type="match status" value="1"/>
</dbReference>
<feature type="domain" description="Thioesterase" evidence="3">
    <location>
        <begin position="82"/>
        <end position="160"/>
    </location>
</feature>
<dbReference type="InParanoid" id="W2RWP8"/>
<dbReference type="GO" id="GO:0047617">
    <property type="term" value="F:fatty acyl-CoA hydrolase activity"/>
    <property type="evidence" value="ECO:0007669"/>
    <property type="project" value="InterPro"/>
</dbReference>
<dbReference type="InterPro" id="IPR029069">
    <property type="entry name" value="HotDog_dom_sf"/>
</dbReference>
<dbReference type="AlphaFoldDB" id="W2RWP8"/>